<protein>
    <submittedName>
        <fullName evidence="3">Tail fiber protein</fullName>
    </submittedName>
</protein>
<proteinExistence type="predicted"/>
<organism evidence="3 4">
    <name type="scientific">Paraglaciecola algarum</name>
    <dbReference type="NCBI Taxonomy" id="3050085"/>
    <lineage>
        <taxon>Bacteria</taxon>
        <taxon>Pseudomonadati</taxon>
        <taxon>Pseudomonadota</taxon>
        <taxon>Gammaproteobacteria</taxon>
        <taxon>Alteromonadales</taxon>
        <taxon>Alteromonadaceae</taxon>
        <taxon>Paraglaciecola</taxon>
    </lineage>
</organism>
<dbReference type="Pfam" id="PF07484">
    <property type="entry name" value="Collar"/>
    <property type="match status" value="1"/>
</dbReference>
<dbReference type="RefSeq" id="WP_235312570.1">
    <property type="nucleotide sequence ID" value="NZ_JAKGAS010000005.1"/>
</dbReference>
<gene>
    <name evidence="3" type="ORF">L0668_11045</name>
</gene>
<name>A0ABS9D6U8_9ALTE</name>
<dbReference type="InterPro" id="IPR011083">
    <property type="entry name" value="Phage_tail_collar_dom"/>
</dbReference>
<evidence type="ECO:0000313" key="4">
    <source>
        <dbReference type="Proteomes" id="UP001521137"/>
    </source>
</evidence>
<sequence length="178" mass="18159">MSEPFIAQIQIFGGNFAPRGWAFCDGTLLPIAQNTALFSILGTTYGGDGRTTFALPDLRGRAAVHAGNGPGLTNRPLGQKSGTETNTLSTANLPAHSHNVETKCLSGAGNANTAAGNVWSADAGNQSATYSNAPANGTMASGAVTVANTGGSQAVNNMQPYQTVSYIIALVGLFPSRN</sequence>
<dbReference type="Gene3D" id="3.90.1340.10">
    <property type="entry name" value="Phage tail collar domain"/>
    <property type="match status" value="1"/>
</dbReference>
<dbReference type="EMBL" id="JAKGAS010000005">
    <property type="protein sequence ID" value="MCF2948644.1"/>
    <property type="molecule type" value="Genomic_DNA"/>
</dbReference>
<accession>A0ABS9D6U8</accession>
<dbReference type="InterPro" id="IPR053827">
    <property type="entry name" value="Gp10_C"/>
</dbReference>
<feature type="domain" description="Phage tail collar" evidence="1">
    <location>
        <begin position="8"/>
        <end position="62"/>
    </location>
</feature>
<evidence type="ECO:0000313" key="3">
    <source>
        <dbReference type="EMBL" id="MCF2948644.1"/>
    </source>
</evidence>
<dbReference type="SUPFAM" id="SSF88874">
    <property type="entry name" value="Receptor-binding domain of short tail fibre protein gp12"/>
    <property type="match status" value="1"/>
</dbReference>
<comment type="caution">
    <text evidence="3">The sequence shown here is derived from an EMBL/GenBank/DDBJ whole genome shotgun (WGS) entry which is preliminary data.</text>
</comment>
<evidence type="ECO:0000259" key="2">
    <source>
        <dbReference type="Pfam" id="PF21939"/>
    </source>
</evidence>
<dbReference type="Pfam" id="PF21939">
    <property type="entry name" value="Gp10_C"/>
    <property type="match status" value="1"/>
</dbReference>
<reference evidence="3 4" key="1">
    <citation type="submission" date="2022-01" db="EMBL/GenBank/DDBJ databases">
        <title>Paraglaciecola sp. G1-23.</title>
        <authorList>
            <person name="Jin M.S."/>
            <person name="Han D.M."/>
            <person name="Kim H.M."/>
            <person name="Jeon C.O."/>
        </authorList>
    </citation>
    <scope>NUCLEOTIDE SEQUENCE [LARGE SCALE GENOMIC DNA]</scope>
    <source>
        <strain evidence="3 4">G1-23</strain>
    </source>
</reference>
<feature type="domain" description="Baseplate structural protein Gp10 C-terminal" evidence="2">
    <location>
        <begin position="78"/>
        <end position="164"/>
    </location>
</feature>
<keyword evidence="4" id="KW-1185">Reference proteome</keyword>
<evidence type="ECO:0000259" key="1">
    <source>
        <dbReference type="Pfam" id="PF07484"/>
    </source>
</evidence>
<dbReference type="InterPro" id="IPR037053">
    <property type="entry name" value="Phage_tail_collar_dom_sf"/>
</dbReference>
<dbReference type="Proteomes" id="UP001521137">
    <property type="component" value="Unassembled WGS sequence"/>
</dbReference>